<keyword evidence="3" id="KW-1185">Reference proteome</keyword>
<dbReference type="PATRIC" id="fig|74031.6.peg.1046"/>
<proteinExistence type="predicted"/>
<reference evidence="3" key="1">
    <citation type="submission" date="2015-07" db="EMBL/GenBank/DDBJ databases">
        <title>Draft Genome Sequence of Roseovarius tolerans EL-164, a producer of N-Acylated Alanine Methyl Esters (NAMEs).</title>
        <authorList>
            <person name="Voget S."/>
            <person name="Bruns H."/>
            <person name="Wagner-Doebler I."/>
            <person name="Schulz S."/>
            <person name="Daniel R."/>
        </authorList>
    </citation>
    <scope>NUCLEOTIDE SEQUENCE [LARGE SCALE GENOMIC DNA]</scope>
    <source>
        <strain evidence="3">EL-164</strain>
    </source>
</reference>
<dbReference type="Proteomes" id="UP000037046">
    <property type="component" value="Unassembled WGS sequence"/>
</dbReference>
<dbReference type="AlphaFoldDB" id="A0A0L6CXV0"/>
<dbReference type="STRING" id="74031.SAMN04488077_11182"/>
<keyword evidence="1" id="KW-0472">Membrane</keyword>
<name>A0A0L6CXV0_9RHOB</name>
<protein>
    <recommendedName>
        <fullName evidence="4">Component of SufBCD complex</fullName>
    </recommendedName>
</protein>
<evidence type="ECO:0008006" key="4">
    <source>
        <dbReference type="Google" id="ProtNLM"/>
    </source>
</evidence>
<comment type="caution">
    <text evidence="2">The sequence shown here is derived from an EMBL/GenBank/DDBJ whole genome shotgun (WGS) entry which is preliminary data.</text>
</comment>
<dbReference type="RefSeq" id="WP_162838255.1">
    <property type="nucleotide sequence ID" value="NZ_CP118494.1"/>
</dbReference>
<feature type="transmembrane region" description="Helical" evidence="1">
    <location>
        <begin position="20"/>
        <end position="41"/>
    </location>
</feature>
<evidence type="ECO:0000313" key="2">
    <source>
        <dbReference type="EMBL" id="KNX42323.1"/>
    </source>
</evidence>
<keyword evidence="1" id="KW-0812">Transmembrane</keyword>
<feature type="transmembrane region" description="Helical" evidence="1">
    <location>
        <begin position="147"/>
        <end position="166"/>
    </location>
</feature>
<dbReference type="EMBL" id="LGVV01000009">
    <property type="protein sequence ID" value="KNX42323.1"/>
    <property type="molecule type" value="Genomic_DNA"/>
</dbReference>
<feature type="transmembrane region" description="Helical" evidence="1">
    <location>
        <begin position="106"/>
        <end position="126"/>
    </location>
</feature>
<keyword evidence="1" id="KW-1133">Transmembrane helix</keyword>
<sequence>MDWYDNVFELIDMRSFSNLWYWIALAVTWSSASHWVLGVPWDMAIRARKSQSDAPMHDFQDLVRVNTNRILYVARESGLLLAGLVAFAVTSVALLAFVYGNEFAQAIFLLGFPLLMVAMLSVRTAHIIQDQALAGEALVKRIQRHRLHIQLIGMASIFVTAMWGMYQNMNANVLS</sequence>
<evidence type="ECO:0000256" key="1">
    <source>
        <dbReference type="SAM" id="Phobius"/>
    </source>
</evidence>
<organism evidence="2 3">
    <name type="scientific">Roseovarius tolerans</name>
    <dbReference type="NCBI Taxonomy" id="74031"/>
    <lineage>
        <taxon>Bacteria</taxon>
        <taxon>Pseudomonadati</taxon>
        <taxon>Pseudomonadota</taxon>
        <taxon>Alphaproteobacteria</taxon>
        <taxon>Rhodobacterales</taxon>
        <taxon>Roseobacteraceae</taxon>
        <taxon>Roseovarius</taxon>
    </lineage>
</organism>
<evidence type="ECO:0000313" key="3">
    <source>
        <dbReference type="Proteomes" id="UP000037046"/>
    </source>
</evidence>
<feature type="transmembrane region" description="Helical" evidence="1">
    <location>
        <begin position="79"/>
        <end position="100"/>
    </location>
</feature>
<accession>A0A0L6CXV0</accession>
<gene>
    <name evidence="2" type="ORF">ROTO_10210</name>
</gene>